<evidence type="ECO:0008006" key="4">
    <source>
        <dbReference type="Google" id="ProtNLM"/>
    </source>
</evidence>
<feature type="region of interest" description="Disordered" evidence="1">
    <location>
        <begin position="691"/>
        <end position="729"/>
    </location>
</feature>
<dbReference type="PANTHER" id="PTHR32305:SF15">
    <property type="entry name" value="PROTEIN RHSA-RELATED"/>
    <property type="match status" value="1"/>
</dbReference>
<evidence type="ECO:0000313" key="3">
    <source>
        <dbReference type="Proteomes" id="UP000475265"/>
    </source>
</evidence>
<dbReference type="InterPro" id="IPR022385">
    <property type="entry name" value="Rhs_assc_core"/>
</dbReference>
<reference evidence="2 3" key="1">
    <citation type="submission" date="2019-12" db="EMBL/GenBank/DDBJ databases">
        <title>Endophytic bacteria associated with Panax ginseng seedlings.</title>
        <authorList>
            <person name="Park J.M."/>
            <person name="Shin R."/>
            <person name="Jo S.H."/>
        </authorList>
    </citation>
    <scope>NUCLEOTIDE SEQUENCE [LARGE SCALE GENOMIC DNA]</scope>
    <source>
        <strain evidence="2 3">PgKB32</strain>
    </source>
</reference>
<feature type="region of interest" description="Disordered" evidence="1">
    <location>
        <begin position="626"/>
        <end position="653"/>
    </location>
</feature>
<evidence type="ECO:0000256" key="1">
    <source>
        <dbReference type="SAM" id="MobiDB-lite"/>
    </source>
</evidence>
<dbReference type="Gene3D" id="2.180.10.10">
    <property type="entry name" value="RHS repeat-associated core"/>
    <property type="match status" value="1"/>
</dbReference>
<dbReference type="NCBIfam" id="TIGR03696">
    <property type="entry name" value="Rhs_assc_core"/>
    <property type="match status" value="1"/>
</dbReference>
<dbReference type="AlphaFoldDB" id="A0A6L5BWY3"/>
<dbReference type="PANTHER" id="PTHR32305">
    <property type="match status" value="1"/>
</dbReference>
<dbReference type="EMBL" id="JAAAXX010000001">
    <property type="protein sequence ID" value="KAF2392878.1"/>
    <property type="molecule type" value="Genomic_DNA"/>
</dbReference>
<accession>A0A6L5BWY3</accession>
<evidence type="ECO:0000313" key="2">
    <source>
        <dbReference type="EMBL" id="KAF2392878.1"/>
    </source>
</evidence>
<organism evidence="2 3">
    <name type="scientific">Pseudomonas frederiksbergensis</name>
    <dbReference type="NCBI Taxonomy" id="104087"/>
    <lineage>
        <taxon>Bacteria</taxon>
        <taxon>Pseudomonadati</taxon>
        <taxon>Pseudomonadota</taxon>
        <taxon>Gammaproteobacteria</taxon>
        <taxon>Pseudomonadales</taxon>
        <taxon>Pseudomonadaceae</taxon>
        <taxon>Pseudomonas</taxon>
    </lineage>
</organism>
<sequence length="883" mass="99304">MSTTLSVHRHTPTVTALDSRGLGVRAVSYWRDEDSRLAQARINHTTRDPFGRVVAQWDPRLWGTAQANLATVYSLSAKVLGTDSVDAGWRLGLWGEGEQQLEQWDGRGTRRQTRYDEQWRPVAVFENGECTEQLAYGDKSLSERNQCGRLVRHDDPAGVLLFSNYGLTGSIDEQERRFTAESPSGAITYSRFNPLAERLFRVDAQGNQQRWRQTLDGRLRAVDLRLSNATEWLPMVSAITYSAHGQVEKEVAGNGVVTVLEYTAEDARLKRLLSRAGQEGPLQDLRYAYDPTGNVLSIEDAALPIRYFANQRIEPINRYAYDSLSQLIEATGWEAGTVKQGPLSEYSESLANYRQTYRYDDGNNLLGLIHIGAQNPGHRLVAAAHSNRCLPVRGGVEPDEGDFRSGFDANGNLLNLQPGQALSWDLRNQLREVRPVEREAGPDDNERYIYDAEGMRVRKIRSLQTSARTNTLEARYLPGLEIRTHSGTGEELHVIDIQTGRGSVRVLHWESGRPTQIANHQQRYSLTDHLGSSTLELDQDANIITQERYYPFGGTAWSSGEAVQVSYKTVRYSGKERDATGLYYYGYRYYLPQWQRWLNPDPAGEVDGLNVYAMVRNGPLINRDRWGLNGDSETESPAPRRRIAHQPKSEAASEVQRKVAFKRSFSSATLGVGEAGLSSPSKQVFRSSVSQGALSDRMEQPAPSTFGGQKRPRLVETFPGEKSPLSPGETGKNVFFHYTGKNAHAAILATRALKPSEKNVLGNRLPQGMARHYFTNLNPSYQPLQRTSELIFGRRYYGNALDKMSHYFEINTSGLNVIKSRDNEHVFYVETPFDIPLQYRTGENSERVSRVLRHGETQRYADAALARTAWHGPQVRATQRAVI</sequence>
<dbReference type="RefSeq" id="WP_163908552.1">
    <property type="nucleotide sequence ID" value="NZ_JAAAXX010000001.1"/>
</dbReference>
<gene>
    <name evidence="2" type="ORF">FX983_00839</name>
</gene>
<protein>
    <recommendedName>
        <fullName evidence="4">Toxin</fullName>
    </recommendedName>
</protein>
<comment type="caution">
    <text evidence="2">The sequence shown here is derived from an EMBL/GenBank/DDBJ whole genome shotgun (WGS) entry which is preliminary data.</text>
</comment>
<dbReference type="InterPro" id="IPR050708">
    <property type="entry name" value="T6SS_VgrG/RHS"/>
</dbReference>
<dbReference type="Proteomes" id="UP000475265">
    <property type="component" value="Unassembled WGS sequence"/>
</dbReference>
<name>A0A6L5BWY3_9PSED</name>
<proteinExistence type="predicted"/>